<name>A0A418MBB4_9BACT</name>
<keyword evidence="3" id="KW-1185">Reference proteome</keyword>
<dbReference type="OrthoDB" id="977990at2"/>
<protein>
    <submittedName>
        <fullName evidence="2">T9SS C-terminal target domain-containing protein</fullName>
    </submittedName>
</protein>
<dbReference type="AlphaFoldDB" id="A0A418MBB4"/>
<accession>A0A418MBB4</accession>
<feature type="chain" id="PRO_5019033912" evidence="1">
    <location>
        <begin position="26"/>
        <end position="201"/>
    </location>
</feature>
<dbReference type="RefSeq" id="WP_119667880.1">
    <property type="nucleotide sequence ID" value="NZ_QXED01000003.1"/>
</dbReference>
<reference evidence="2 3" key="1">
    <citation type="submission" date="2018-08" db="EMBL/GenBank/DDBJ databases">
        <title>Fibrisoma montanum sp. nov., isolated from Danxia mountain soil.</title>
        <authorList>
            <person name="Huang Y."/>
        </authorList>
    </citation>
    <scope>NUCLEOTIDE SEQUENCE [LARGE SCALE GENOMIC DNA]</scope>
    <source>
        <strain evidence="2 3">HYT19</strain>
    </source>
</reference>
<evidence type="ECO:0000313" key="3">
    <source>
        <dbReference type="Proteomes" id="UP000283523"/>
    </source>
</evidence>
<dbReference type="Proteomes" id="UP000283523">
    <property type="component" value="Unassembled WGS sequence"/>
</dbReference>
<evidence type="ECO:0000256" key="1">
    <source>
        <dbReference type="SAM" id="SignalP"/>
    </source>
</evidence>
<organism evidence="2 3">
    <name type="scientific">Fibrisoma montanum</name>
    <dbReference type="NCBI Taxonomy" id="2305895"/>
    <lineage>
        <taxon>Bacteria</taxon>
        <taxon>Pseudomonadati</taxon>
        <taxon>Bacteroidota</taxon>
        <taxon>Cytophagia</taxon>
        <taxon>Cytophagales</taxon>
        <taxon>Spirosomataceae</taxon>
        <taxon>Fibrisoma</taxon>
    </lineage>
</organism>
<evidence type="ECO:0000313" key="2">
    <source>
        <dbReference type="EMBL" id="RIV23665.1"/>
    </source>
</evidence>
<proteinExistence type="predicted"/>
<keyword evidence="1" id="KW-0732">Signal</keyword>
<feature type="signal peptide" evidence="1">
    <location>
        <begin position="1"/>
        <end position="25"/>
    </location>
</feature>
<dbReference type="EMBL" id="QXED01000003">
    <property type="protein sequence ID" value="RIV23665.1"/>
    <property type="molecule type" value="Genomic_DNA"/>
</dbReference>
<comment type="caution">
    <text evidence="2">The sequence shown here is derived from an EMBL/GenBank/DDBJ whole genome shotgun (WGS) entry which is preliminary data.</text>
</comment>
<sequence>MKQFRLSVAVLLTVWGLAGMGGAVADNGSGVSGVKVVKSEQKKVRLHTEAGQPVDVALIDADGNVLYQGKVSSAKSKDLTLNLNSLPDGQYFLTASTNTWWMSQGLIIQANAVNVDARKLRQLEQPQVTTYAKNKVQVVLPSTNVDDANVAIYDAQNVPVLTETLNSTIRRYDLSSLPEGSYTFVVGPSEKKFSTRIDIRR</sequence>
<gene>
    <name evidence="2" type="ORF">DYU11_11835</name>
</gene>